<evidence type="ECO:0000256" key="4">
    <source>
        <dbReference type="ARBA" id="ARBA00022801"/>
    </source>
</evidence>
<keyword evidence="4" id="KW-0378">Hydrolase</keyword>
<dbReference type="GO" id="GO:0005737">
    <property type="term" value="C:cytoplasm"/>
    <property type="evidence" value="ECO:0007669"/>
    <property type="project" value="InterPro"/>
</dbReference>
<evidence type="ECO:0000313" key="9">
    <source>
        <dbReference type="EMBL" id="OIN92564.1"/>
    </source>
</evidence>
<accession>A0A1J4S1K8</accession>
<reference evidence="9 10" key="1">
    <citation type="journal article" date="2016" name="Environ. Microbiol.">
        <title>Genomic resolution of a cold subsurface aquifer community provides metabolic insights for novel microbes adapted to high CO concentrations.</title>
        <authorList>
            <person name="Probst A.J."/>
            <person name="Castelle C.J."/>
            <person name="Singh A."/>
            <person name="Brown C.T."/>
            <person name="Anantharaman K."/>
            <person name="Sharon I."/>
            <person name="Hug L.A."/>
            <person name="Burstein D."/>
            <person name="Emerson J.B."/>
            <person name="Thomas B.C."/>
            <person name="Banfield J.F."/>
        </authorList>
    </citation>
    <scope>NUCLEOTIDE SEQUENCE [LARGE SCALE GENOMIC DNA]</scope>
    <source>
        <strain evidence="9">CG1_02_44_10</strain>
    </source>
</reference>
<dbReference type="InterPro" id="IPR038763">
    <property type="entry name" value="DHH_sf"/>
</dbReference>
<feature type="domain" description="DHHA2" evidence="8">
    <location>
        <begin position="182"/>
        <end position="310"/>
    </location>
</feature>
<dbReference type="NCBIfam" id="NF003877">
    <property type="entry name" value="PRK05427.1"/>
    <property type="match status" value="1"/>
</dbReference>
<dbReference type="InterPro" id="IPR038222">
    <property type="entry name" value="DHHA2_dom_sf"/>
</dbReference>
<dbReference type="EMBL" id="MNUK01000009">
    <property type="protein sequence ID" value="OIN92564.1"/>
    <property type="molecule type" value="Genomic_DNA"/>
</dbReference>
<evidence type="ECO:0000256" key="5">
    <source>
        <dbReference type="ARBA" id="ARBA00023211"/>
    </source>
</evidence>
<dbReference type="GO" id="GO:0004427">
    <property type="term" value="F:inorganic diphosphate phosphatase activity"/>
    <property type="evidence" value="ECO:0007669"/>
    <property type="project" value="UniProtKB-EC"/>
</dbReference>
<proteinExistence type="predicted"/>
<evidence type="ECO:0000256" key="7">
    <source>
        <dbReference type="ARBA" id="ARBA00047820"/>
    </source>
</evidence>
<evidence type="ECO:0000256" key="2">
    <source>
        <dbReference type="ARBA" id="ARBA00012146"/>
    </source>
</evidence>
<dbReference type="Gene3D" id="3.10.310.20">
    <property type="entry name" value="DHHA2 domain"/>
    <property type="match status" value="1"/>
</dbReference>
<comment type="cofactor">
    <cofactor evidence="1">
        <name>Mn(2+)</name>
        <dbReference type="ChEBI" id="CHEBI:29035"/>
    </cofactor>
</comment>
<dbReference type="SMART" id="SM01131">
    <property type="entry name" value="DHHA2"/>
    <property type="match status" value="1"/>
</dbReference>
<dbReference type="EC" id="3.6.1.1" evidence="2"/>
<dbReference type="InterPro" id="IPR001667">
    <property type="entry name" value="DDH_dom"/>
</dbReference>
<evidence type="ECO:0000256" key="1">
    <source>
        <dbReference type="ARBA" id="ARBA00001936"/>
    </source>
</evidence>
<keyword evidence="5" id="KW-0464">Manganese</keyword>
<evidence type="ECO:0000259" key="8">
    <source>
        <dbReference type="SMART" id="SM01131"/>
    </source>
</evidence>
<sequence>MKTYVFGHIKPDLDSVVAALAFTEYMKIHWDLNSIPVIIDELNQETKFVFEKFDLTPPQLLKVEDITTEDRVVLVDHNEAGQRLPGLNQNQIAGIFDHHKANLNFSSPIEINILPVGSSNTLAWILFKNLQHPIEKQLASLMLCAILSDTVGLKSSTTTKSDEVAVLELASIASIQDISALTLEIFKAKSNISALSDEQVVLNDYKVLDITGKKVLCGQIETVEQETLLTDRKQGLLSVLQSIKLQQGVDFIMLAITDILKINTKLLVSGLGEIELIQKAFGGTVVENILDIGPKMSRKKDITPAIEKALTHT</sequence>
<protein>
    <recommendedName>
        <fullName evidence="2">inorganic diphosphatase</fullName>
        <ecNumber evidence="2">3.6.1.1</ecNumber>
    </recommendedName>
    <alternativeName>
        <fullName evidence="6">Pyrophosphate phospho-hydrolase</fullName>
    </alternativeName>
</protein>
<gene>
    <name evidence="9" type="ORF">AUJ42_00315</name>
</gene>
<evidence type="ECO:0000313" key="10">
    <source>
        <dbReference type="Proteomes" id="UP000182345"/>
    </source>
</evidence>
<dbReference type="PANTHER" id="PTHR12112:SF22">
    <property type="entry name" value="MANGANESE-DEPENDENT INORGANIC PYROPHOSPHATASE-RELATED"/>
    <property type="match status" value="1"/>
</dbReference>
<dbReference type="SUPFAM" id="SSF64182">
    <property type="entry name" value="DHH phosphoesterases"/>
    <property type="match status" value="1"/>
</dbReference>
<evidence type="ECO:0000256" key="6">
    <source>
        <dbReference type="ARBA" id="ARBA00032535"/>
    </source>
</evidence>
<keyword evidence="3" id="KW-0479">Metal-binding</keyword>
<organism evidence="9 10">
    <name type="scientific">Candidatus Collierbacteria bacterium CG1_02_44_10</name>
    <dbReference type="NCBI Taxonomy" id="1805087"/>
    <lineage>
        <taxon>Bacteria</taxon>
        <taxon>Candidatus Collieribacteriota</taxon>
    </lineage>
</organism>
<dbReference type="GO" id="GO:0046872">
    <property type="term" value="F:metal ion binding"/>
    <property type="evidence" value="ECO:0007669"/>
    <property type="project" value="UniProtKB-KW"/>
</dbReference>
<comment type="catalytic activity">
    <reaction evidence="7">
        <text>diphosphate + H2O = 2 phosphate + H(+)</text>
        <dbReference type="Rhea" id="RHEA:24576"/>
        <dbReference type="ChEBI" id="CHEBI:15377"/>
        <dbReference type="ChEBI" id="CHEBI:15378"/>
        <dbReference type="ChEBI" id="CHEBI:33019"/>
        <dbReference type="ChEBI" id="CHEBI:43474"/>
        <dbReference type="EC" id="3.6.1.1"/>
    </reaction>
</comment>
<dbReference type="Pfam" id="PF02833">
    <property type="entry name" value="DHHA2"/>
    <property type="match status" value="1"/>
</dbReference>
<dbReference type="Gene3D" id="3.90.1640.10">
    <property type="entry name" value="inorganic pyrophosphatase (n-terminal core)"/>
    <property type="match status" value="1"/>
</dbReference>
<dbReference type="InterPro" id="IPR004097">
    <property type="entry name" value="DHHA2"/>
</dbReference>
<dbReference type="AlphaFoldDB" id="A0A1J4S1K8"/>
<evidence type="ECO:0000256" key="3">
    <source>
        <dbReference type="ARBA" id="ARBA00022723"/>
    </source>
</evidence>
<dbReference type="Proteomes" id="UP000182345">
    <property type="component" value="Unassembled WGS sequence"/>
</dbReference>
<dbReference type="PANTHER" id="PTHR12112">
    <property type="entry name" value="BNIP - RELATED"/>
    <property type="match status" value="1"/>
</dbReference>
<name>A0A1J4S1K8_9BACT</name>
<comment type="caution">
    <text evidence="9">The sequence shown here is derived from an EMBL/GenBank/DDBJ whole genome shotgun (WGS) entry which is preliminary data.</text>
</comment>
<dbReference type="Pfam" id="PF01368">
    <property type="entry name" value="DHH"/>
    <property type="match status" value="1"/>
</dbReference>